<keyword evidence="9" id="KW-1185">Reference proteome</keyword>
<dbReference type="PROSITE" id="PS51186">
    <property type="entry name" value="GNAT"/>
    <property type="match status" value="1"/>
</dbReference>
<evidence type="ECO:0000256" key="2">
    <source>
        <dbReference type="ARBA" id="ARBA00022490"/>
    </source>
</evidence>
<dbReference type="SUPFAM" id="SSF55729">
    <property type="entry name" value="Acyl-CoA N-acyltransferases (Nat)"/>
    <property type="match status" value="1"/>
</dbReference>
<dbReference type="GO" id="GO:0005840">
    <property type="term" value="C:ribosome"/>
    <property type="evidence" value="ECO:0007669"/>
    <property type="project" value="UniProtKB-KW"/>
</dbReference>
<evidence type="ECO:0000256" key="3">
    <source>
        <dbReference type="ARBA" id="ARBA00022679"/>
    </source>
</evidence>
<dbReference type="HAMAP" id="MF_02210">
    <property type="entry name" value="RimI"/>
    <property type="match status" value="1"/>
</dbReference>
<comment type="similarity">
    <text evidence="1 5 6">Belongs to the acetyltransferase family. RimI subfamily.</text>
</comment>
<keyword evidence="8" id="KW-0687">Ribonucleoprotein</keyword>
<evidence type="ECO:0000256" key="4">
    <source>
        <dbReference type="ARBA" id="ARBA00023315"/>
    </source>
</evidence>
<dbReference type="InterPro" id="IPR006464">
    <property type="entry name" value="AcTrfase_RimI/Ard1"/>
</dbReference>
<name>A0ABP7NES5_9GAMM</name>
<dbReference type="InterPro" id="IPR043690">
    <property type="entry name" value="RimI"/>
</dbReference>
<comment type="subcellular location">
    <subcellularLocation>
        <location evidence="5 6">Cytoplasm</location>
    </subcellularLocation>
</comment>
<dbReference type="PANTHER" id="PTHR43420">
    <property type="entry name" value="ACETYLTRANSFERASE"/>
    <property type="match status" value="1"/>
</dbReference>
<evidence type="ECO:0000313" key="8">
    <source>
        <dbReference type="EMBL" id="GAA3944999.1"/>
    </source>
</evidence>
<accession>A0ABP7NES5</accession>
<keyword evidence="4 5" id="KW-0012">Acyltransferase</keyword>
<comment type="catalytic activity">
    <reaction evidence="5 6">
        <text>N-terminal L-alanyl-[ribosomal protein bS18] + acetyl-CoA = N-terminal N(alpha)-acetyl-L-alanyl-[ribosomal protein bS18] + CoA + H(+)</text>
        <dbReference type="Rhea" id="RHEA:43756"/>
        <dbReference type="Rhea" id="RHEA-COMP:10676"/>
        <dbReference type="Rhea" id="RHEA-COMP:10677"/>
        <dbReference type="ChEBI" id="CHEBI:15378"/>
        <dbReference type="ChEBI" id="CHEBI:57287"/>
        <dbReference type="ChEBI" id="CHEBI:57288"/>
        <dbReference type="ChEBI" id="CHEBI:64718"/>
        <dbReference type="ChEBI" id="CHEBI:83683"/>
        <dbReference type="EC" id="2.3.1.266"/>
    </reaction>
</comment>
<dbReference type="Pfam" id="PF00583">
    <property type="entry name" value="Acetyltransf_1"/>
    <property type="match status" value="1"/>
</dbReference>
<keyword evidence="8" id="KW-0689">Ribosomal protein</keyword>
<dbReference type="InterPro" id="IPR000182">
    <property type="entry name" value="GNAT_dom"/>
</dbReference>
<comment type="function">
    <text evidence="5 6">Acetylates the N-terminal alanine of ribosomal protein bS18.</text>
</comment>
<keyword evidence="2 5" id="KW-0963">Cytoplasm</keyword>
<sequence length="152" mass="16817">MILEYRLMLERDLAQVLAIERESYSHPWSEQSFVGCLDGADECWVLLVDGEIVGHLVLKVILDEGQILNICVRPALQGQGVGAQLMAFAEDRFIARKVSTVFLEVRSSNTPARRLYDAAGYAEIGRRNGYYPSAGGREDAIIMGLQLEIDGG</sequence>
<evidence type="ECO:0000313" key="9">
    <source>
        <dbReference type="Proteomes" id="UP001501337"/>
    </source>
</evidence>
<feature type="active site" description="Proton donor" evidence="5">
    <location>
        <position position="116"/>
    </location>
</feature>
<evidence type="ECO:0000256" key="1">
    <source>
        <dbReference type="ARBA" id="ARBA00005395"/>
    </source>
</evidence>
<evidence type="ECO:0000256" key="5">
    <source>
        <dbReference type="HAMAP-Rule" id="MF_02210"/>
    </source>
</evidence>
<dbReference type="EC" id="2.3.1.266" evidence="5 6"/>
<dbReference type="Proteomes" id="UP001501337">
    <property type="component" value="Unassembled WGS sequence"/>
</dbReference>
<feature type="domain" description="N-acetyltransferase" evidence="7">
    <location>
        <begin position="3"/>
        <end position="148"/>
    </location>
</feature>
<proteinExistence type="inferred from homology"/>
<dbReference type="NCBIfam" id="TIGR01575">
    <property type="entry name" value="rimI"/>
    <property type="match status" value="1"/>
</dbReference>
<feature type="binding site" evidence="5">
    <location>
        <position position="109"/>
    </location>
    <ligand>
        <name>acetyl-CoA</name>
        <dbReference type="ChEBI" id="CHEBI:57288"/>
    </ligand>
</feature>
<evidence type="ECO:0000256" key="6">
    <source>
        <dbReference type="RuleBase" id="RU363094"/>
    </source>
</evidence>
<dbReference type="InterPro" id="IPR016181">
    <property type="entry name" value="Acyl_CoA_acyltransferase"/>
</dbReference>
<protein>
    <recommendedName>
        <fullName evidence="5 6">[Ribosomal protein bS18]-alanine N-acetyltransferase</fullName>
        <ecNumber evidence="5 6">2.3.1.266</ecNumber>
    </recommendedName>
</protein>
<dbReference type="Gene3D" id="3.40.630.30">
    <property type="match status" value="1"/>
</dbReference>
<dbReference type="EMBL" id="BAABBO010000001">
    <property type="protein sequence ID" value="GAA3944999.1"/>
    <property type="molecule type" value="Genomic_DNA"/>
</dbReference>
<keyword evidence="3 5" id="KW-0808">Transferase</keyword>
<dbReference type="PANTHER" id="PTHR43420:SF12">
    <property type="entry name" value="N-ACETYLTRANSFERASE DOMAIN-CONTAINING PROTEIN"/>
    <property type="match status" value="1"/>
</dbReference>
<dbReference type="RefSeq" id="WP_344802045.1">
    <property type="nucleotide sequence ID" value="NZ_BAABBO010000001.1"/>
</dbReference>
<feature type="active site" description="Proton acceptor" evidence="5">
    <location>
        <position position="104"/>
    </location>
</feature>
<evidence type="ECO:0000259" key="7">
    <source>
        <dbReference type="PROSITE" id="PS51186"/>
    </source>
</evidence>
<dbReference type="InterPro" id="IPR050680">
    <property type="entry name" value="YpeA/RimI_acetyltransf"/>
</dbReference>
<reference evidence="9" key="1">
    <citation type="journal article" date="2019" name="Int. J. Syst. Evol. Microbiol.">
        <title>The Global Catalogue of Microorganisms (GCM) 10K type strain sequencing project: providing services to taxonomists for standard genome sequencing and annotation.</title>
        <authorList>
            <consortium name="The Broad Institute Genomics Platform"/>
            <consortium name="The Broad Institute Genome Sequencing Center for Infectious Disease"/>
            <person name="Wu L."/>
            <person name="Ma J."/>
        </authorList>
    </citation>
    <scope>NUCLEOTIDE SEQUENCE [LARGE SCALE GENOMIC DNA]</scope>
    <source>
        <strain evidence="9">JCM 17555</strain>
    </source>
</reference>
<gene>
    <name evidence="5 8" type="primary">rimI</name>
    <name evidence="8" type="ORF">GCM10022278_00220</name>
</gene>
<comment type="caution">
    <text evidence="8">The sequence shown here is derived from an EMBL/GenBank/DDBJ whole genome shotgun (WGS) entry which is preliminary data.</text>
</comment>
<organism evidence="8 9">
    <name type="scientific">Allohahella marinimesophila</name>
    <dbReference type="NCBI Taxonomy" id="1054972"/>
    <lineage>
        <taxon>Bacteria</taxon>
        <taxon>Pseudomonadati</taxon>
        <taxon>Pseudomonadota</taxon>
        <taxon>Gammaproteobacteria</taxon>
        <taxon>Oceanospirillales</taxon>
        <taxon>Hahellaceae</taxon>
        <taxon>Allohahella</taxon>
    </lineage>
</organism>
<dbReference type="CDD" id="cd04301">
    <property type="entry name" value="NAT_SF"/>
    <property type="match status" value="1"/>
</dbReference>
<comment type="caution">
    <text evidence="5">Lacks conserved residue(s) required for the propagation of feature annotation.</text>
</comment>